<feature type="compositionally biased region" description="Basic and acidic residues" evidence="1">
    <location>
        <begin position="1"/>
        <end position="13"/>
    </location>
</feature>
<evidence type="ECO:0000256" key="1">
    <source>
        <dbReference type="SAM" id="MobiDB-lite"/>
    </source>
</evidence>
<organism evidence="2">
    <name type="scientific">Mycobacterium sp. (strain JS330)</name>
    <dbReference type="NCBI Taxonomy" id="1004011"/>
    <lineage>
        <taxon>Bacteria</taxon>
        <taxon>Bacillati</taxon>
        <taxon>Actinomycetota</taxon>
        <taxon>Actinomycetes</taxon>
        <taxon>Mycobacteriales</taxon>
        <taxon>Mycobacteriaceae</taxon>
        <taxon>Mycobacterium</taxon>
    </lineage>
</organism>
<protein>
    <submittedName>
        <fullName evidence="2">Uncharacterized protein</fullName>
    </submittedName>
</protein>
<reference evidence="2" key="1">
    <citation type="journal article" date="2011" name="Environ. Microbiol.">
        <title>Catabolic pathway for 2-nitroimidazole involves a novel nitrohydrolase that also confers drug resistance.</title>
        <authorList>
            <person name="Qu Y."/>
            <person name="Spain J.C."/>
        </authorList>
    </citation>
    <scope>NUCLEOTIDE SEQUENCE</scope>
    <source>
        <strain evidence="2">JS330</strain>
    </source>
</reference>
<accession>F4ZCH9</accession>
<dbReference type="AlphaFoldDB" id="F4ZCH9"/>
<name>F4ZCH9_MYCS0</name>
<dbReference type="EMBL" id="HM538831">
    <property type="protein sequence ID" value="AEB33879.1"/>
    <property type="molecule type" value="Genomic_DNA"/>
</dbReference>
<proteinExistence type="predicted"/>
<feature type="region of interest" description="Disordered" evidence="1">
    <location>
        <begin position="1"/>
        <end position="38"/>
    </location>
</feature>
<feature type="compositionally biased region" description="Acidic residues" evidence="1">
    <location>
        <begin position="29"/>
        <end position="38"/>
    </location>
</feature>
<evidence type="ECO:0000313" key="2">
    <source>
        <dbReference type="EMBL" id="AEB33879.1"/>
    </source>
</evidence>
<sequence length="38" mass="3882">MVDEAVDHRRGDDVVAEDLAPPSEGLVGGDDEAGAFVA</sequence>